<dbReference type="EMBL" id="JBHSXN010000002">
    <property type="protein sequence ID" value="MFC6952813.1"/>
    <property type="molecule type" value="Genomic_DNA"/>
</dbReference>
<dbReference type="SUPFAM" id="SSF54826">
    <property type="entry name" value="Enolase N-terminal domain-like"/>
    <property type="match status" value="1"/>
</dbReference>
<dbReference type="Gene3D" id="3.30.390.10">
    <property type="entry name" value="Enolase-like, N-terminal domain"/>
    <property type="match status" value="1"/>
</dbReference>
<dbReference type="Proteomes" id="UP001596395">
    <property type="component" value="Unassembled WGS sequence"/>
</dbReference>
<dbReference type="CDD" id="cd03316">
    <property type="entry name" value="MR_like"/>
    <property type="match status" value="1"/>
</dbReference>
<organism evidence="2 3">
    <name type="scientific">Halorubellus litoreus</name>
    <dbReference type="NCBI Taxonomy" id="755308"/>
    <lineage>
        <taxon>Archaea</taxon>
        <taxon>Methanobacteriati</taxon>
        <taxon>Methanobacteriota</taxon>
        <taxon>Stenosarchaea group</taxon>
        <taxon>Halobacteria</taxon>
        <taxon>Halobacteriales</taxon>
        <taxon>Halorubellaceae</taxon>
        <taxon>Halorubellus</taxon>
    </lineage>
</organism>
<dbReference type="SUPFAM" id="SSF51604">
    <property type="entry name" value="Enolase C-terminal domain-like"/>
    <property type="match status" value="1"/>
</dbReference>
<comment type="caution">
    <text evidence="2">The sequence shown here is derived from an EMBL/GenBank/DDBJ whole genome shotgun (WGS) entry which is preliminary data.</text>
</comment>
<dbReference type="InterPro" id="IPR013342">
    <property type="entry name" value="Mandelate_racemase_C"/>
</dbReference>
<name>A0ABD5VE97_9EURY</name>
<dbReference type="PANTHER" id="PTHR48080:SF2">
    <property type="entry name" value="D-GALACTONATE DEHYDRATASE"/>
    <property type="match status" value="1"/>
</dbReference>
<dbReference type="SMART" id="SM00922">
    <property type="entry name" value="MR_MLE"/>
    <property type="match status" value="1"/>
</dbReference>
<dbReference type="AlphaFoldDB" id="A0ABD5VE97"/>
<dbReference type="PANTHER" id="PTHR48080">
    <property type="entry name" value="D-GALACTONATE DEHYDRATASE-RELATED"/>
    <property type="match status" value="1"/>
</dbReference>
<keyword evidence="3" id="KW-1185">Reference proteome</keyword>
<proteinExistence type="predicted"/>
<dbReference type="InterPro" id="IPR029017">
    <property type="entry name" value="Enolase-like_N"/>
</dbReference>
<protein>
    <submittedName>
        <fullName evidence="2">Mandelate racemase/muconate lactonizing enzyme family protein</fullName>
    </submittedName>
</protein>
<evidence type="ECO:0000313" key="2">
    <source>
        <dbReference type="EMBL" id="MFC6952813.1"/>
    </source>
</evidence>
<dbReference type="SFLD" id="SFLDG00179">
    <property type="entry name" value="mandelate_racemase"/>
    <property type="match status" value="1"/>
</dbReference>
<evidence type="ECO:0000259" key="1">
    <source>
        <dbReference type="SMART" id="SM00922"/>
    </source>
</evidence>
<reference evidence="2 3" key="1">
    <citation type="journal article" date="2019" name="Int. J. Syst. Evol. Microbiol.">
        <title>The Global Catalogue of Microorganisms (GCM) 10K type strain sequencing project: providing services to taxonomists for standard genome sequencing and annotation.</title>
        <authorList>
            <consortium name="The Broad Institute Genomics Platform"/>
            <consortium name="The Broad Institute Genome Sequencing Center for Infectious Disease"/>
            <person name="Wu L."/>
            <person name="Ma J."/>
        </authorList>
    </citation>
    <scope>NUCLEOTIDE SEQUENCE [LARGE SCALE GENOMIC DNA]</scope>
    <source>
        <strain evidence="2 3">GX26</strain>
    </source>
</reference>
<dbReference type="RefSeq" id="WP_336349797.1">
    <property type="nucleotide sequence ID" value="NZ_JAZAQL010000002.1"/>
</dbReference>
<dbReference type="InterPro" id="IPR029065">
    <property type="entry name" value="Enolase_C-like"/>
</dbReference>
<gene>
    <name evidence="2" type="ORF">ACFQGB_08035</name>
</gene>
<feature type="domain" description="Mandelate racemase/muconate lactonizing enzyme C-terminal" evidence="1">
    <location>
        <begin position="135"/>
        <end position="239"/>
    </location>
</feature>
<evidence type="ECO:0000313" key="3">
    <source>
        <dbReference type="Proteomes" id="UP001596395"/>
    </source>
</evidence>
<dbReference type="InterPro" id="IPR034593">
    <property type="entry name" value="DgoD-like"/>
</dbReference>
<dbReference type="Pfam" id="PF13378">
    <property type="entry name" value="MR_MLE_C"/>
    <property type="match status" value="1"/>
</dbReference>
<accession>A0ABD5VE97</accession>
<dbReference type="Gene3D" id="3.20.20.120">
    <property type="entry name" value="Enolase-like C-terminal domain"/>
    <property type="match status" value="1"/>
</dbReference>
<sequence>MQITGVTQYDLSHALEGSFEPNWIPGYPQSTHEVGLFELDTDTEHTGYAASPSFAGGLTYDGPLSLFLTGMDPHDVDAVRRKLASVDLIGPRPWHLLMALWDLVGKAADKPVYEILGGSSDPIPAYASAGEVGDVDDRLAWTQARVDEGFEAVKLRVASPEDVRIVEAVRESFPDLEIMVDANKGWAVRVMREEERWSPKTALSVARDLEPLDVRWLEEPLPRHDHESYADLRERTSVPIAGGEFLDDVGECYDLLDAGGVDVIQPDAAIVSGLRGGVGVAAAARERGVEFVPHTWTNGLGFAANLHVMAAVDAPYCEFPMEPPWTPDARDFLLEETFTLDDDGCVAPPDGPGLGVTVREEVLDG</sequence>
<dbReference type="SFLD" id="SFLDS00001">
    <property type="entry name" value="Enolase"/>
    <property type="match status" value="1"/>
</dbReference>
<dbReference type="InterPro" id="IPR036849">
    <property type="entry name" value="Enolase-like_C_sf"/>
</dbReference>